<accession>A0A4R7PHB8</accession>
<dbReference type="InterPro" id="IPR009057">
    <property type="entry name" value="Homeodomain-like_sf"/>
</dbReference>
<evidence type="ECO:0000256" key="1">
    <source>
        <dbReference type="SAM" id="Coils"/>
    </source>
</evidence>
<comment type="caution">
    <text evidence="2">The sequence shown here is derived from an EMBL/GenBank/DDBJ whole genome shotgun (WGS) entry which is preliminary data.</text>
</comment>
<dbReference type="GO" id="GO:0004803">
    <property type="term" value="F:transposase activity"/>
    <property type="evidence" value="ECO:0007669"/>
    <property type="project" value="InterPro"/>
</dbReference>
<dbReference type="AlphaFoldDB" id="A0A4R7PHB8"/>
<dbReference type="RefSeq" id="WP_133758998.1">
    <property type="nucleotide sequence ID" value="NZ_SOBW01000011.1"/>
</dbReference>
<sequence>MYKNDKVIRRYSEPFKLKILDELTTGKLNKYQLGKLYGIAPTTINEWIRKYNRKDLMNTRIKVETKDEITRIKALQKEIKQLKQLLLKKDLDALVLDSYLEVAAEQLGYKSVTELKKKLNI</sequence>
<proteinExistence type="predicted"/>
<dbReference type="GO" id="GO:0003677">
    <property type="term" value="F:DNA binding"/>
    <property type="evidence" value="ECO:0007669"/>
    <property type="project" value="InterPro"/>
</dbReference>
<dbReference type="Gene3D" id="1.10.10.10">
    <property type="entry name" value="Winged helix-like DNA-binding domain superfamily/Winged helix DNA-binding domain"/>
    <property type="match status" value="1"/>
</dbReference>
<dbReference type="GO" id="GO:0006313">
    <property type="term" value="P:DNA transposition"/>
    <property type="evidence" value="ECO:0007669"/>
    <property type="project" value="InterPro"/>
</dbReference>
<feature type="coiled-coil region" evidence="1">
    <location>
        <begin position="65"/>
        <end position="92"/>
    </location>
</feature>
<keyword evidence="3" id="KW-1185">Reference proteome</keyword>
<dbReference type="EMBL" id="SOBW01000011">
    <property type="protein sequence ID" value="TDU33713.1"/>
    <property type="molecule type" value="Genomic_DNA"/>
</dbReference>
<dbReference type="Pfam" id="PF01527">
    <property type="entry name" value="HTH_Tnp_1"/>
    <property type="match status" value="1"/>
</dbReference>
<keyword evidence="1" id="KW-0175">Coiled coil</keyword>
<organism evidence="2 3">
    <name type="scientific">Gelidibacter sediminis</name>
    <dbReference type="NCBI Taxonomy" id="1608710"/>
    <lineage>
        <taxon>Bacteria</taxon>
        <taxon>Pseudomonadati</taxon>
        <taxon>Bacteroidota</taxon>
        <taxon>Flavobacteriia</taxon>
        <taxon>Flavobacteriales</taxon>
        <taxon>Flavobacteriaceae</taxon>
        <taxon>Gelidibacter</taxon>
    </lineage>
</organism>
<dbReference type="InterPro" id="IPR002514">
    <property type="entry name" value="Transposase_8"/>
</dbReference>
<dbReference type="OrthoDB" id="1450847at2"/>
<protein>
    <submittedName>
        <fullName evidence="2">Transposase</fullName>
    </submittedName>
</protein>
<dbReference type="InterPro" id="IPR036388">
    <property type="entry name" value="WH-like_DNA-bd_sf"/>
</dbReference>
<gene>
    <name evidence="2" type="ORF">BXY82_3005</name>
</gene>
<evidence type="ECO:0000313" key="3">
    <source>
        <dbReference type="Proteomes" id="UP000294689"/>
    </source>
</evidence>
<evidence type="ECO:0000313" key="2">
    <source>
        <dbReference type="EMBL" id="TDU33713.1"/>
    </source>
</evidence>
<dbReference type="SUPFAM" id="SSF46689">
    <property type="entry name" value="Homeodomain-like"/>
    <property type="match status" value="1"/>
</dbReference>
<name>A0A4R7PHB8_9FLAO</name>
<reference evidence="2 3" key="1">
    <citation type="submission" date="2019-03" db="EMBL/GenBank/DDBJ databases">
        <title>Genomic Encyclopedia of Archaeal and Bacterial Type Strains, Phase II (KMG-II): from individual species to whole genera.</title>
        <authorList>
            <person name="Goeker M."/>
        </authorList>
    </citation>
    <scope>NUCLEOTIDE SEQUENCE [LARGE SCALE GENOMIC DNA]</scope>
    <source>
        <strain evidence="2 3">DSM 28135</strain>
    </source>
</reference>
<dbReference type="Proteomes" id="UP000294689">
    <property type="component" value="Unassembled WGS sequence"/>
</dbReference>